<protein>
    <submittedName>
        <fullName evidence="2">Uncharacterized protein</fullName>
    </submittedName>
</protein>
<dbReference type="AlphaFoldDB" id="A0A0N9VQQ7"/>
<feature type="transmembrane region" description="Helical" evidence="1">
    <location>
        <begin position="48"/>
        <end position="69"/>
    </location>
</feature>
<evidence type="ECO:0000256" key="1">
    <source>
        <dbReference type="SAM" id="Phobius"/>
    </source>
</evidence>
<dbReference type="KEGG" id="aei:AOY20_09370"/>
<organism evidence="2 3">
    <name type="scientific">Acinetobacter equi</name>
    <dbReference type="NCBI Taxonomy" id="1324350"/>
    <lineage>
        <taxon>Bacteria</taxon>
        <taxon>Pseudomonadati</taxon>
        <taxon>Pseudomonadota</taxon>
        <taxon>Gammaproteobacteria</taxon>
        <taxon>Moraxellales</taxon>
        <taxon>Moraxellaceae</taxon>
        <taxon>Acinetobacter</taxon>
    </lineage>
</organism>
<keyword evidence="3" id="KW-1185">Reference proteome</keyword>
<dbReference type="RefSeq" id="WP_054581612.1">
    <property type="nucleotide sequence ID" value="NZ_CP012808.1"/>
</dbReference>
<accession>A0A0N9VQQ7</accession>
<sequence>MSNDDSRVTITKNNHHLTVKLIDADLTIEKPYVSIVNRRKQKVQNSEPINIGAWLITVFIFLIILFFTFG</sequence>
<evidence type="ECO:0000313" key="3">
    <source>
        <dbReference type="Proteomes" id="UP000064939"/>
    </source>
</evidence>
<name>A0A0N9VQQ7_9GAMM</name>
<evidence type="ECO:0000313" key="2">
    <source>
        <dbReference type="EMBL" id="ALH95721.1"/>
    </source>
</evidence>
<gene>
    <name evidence="2" type="ORF">AOY20_09370</name>
</gene>
<dbReference type="EMBL" id="CP012808">
    <property type="protein sequence ID" value="ALH95721.1"/>
    <property type="molecule type" value="Genomic_DNA"/>
</dbReference>
<keyword evidence="1" id="KW-0812">Transmembrane</keyword>
<reference evidence="2 3" key="1">
    <citation type="journal article" date="2015" name="Int. J. Syst. Evol. Microbiol.">
        <title>Acinetobacter equi sp. nov. isolated from horse faeces.</title>
        <authorList>
            <person name="Poppel M.T."/>
            <person name="Skiebe E."/>
            <person name="Laue M."/>
            <person name="Bergmann H."/>
            <person name="Ebersberger I."/>
            <person name="Garn T."/>
            <person name="Fruth A."/>
            <person name="Baumgardt S."/>
            <person name="Busse H.J."/>
            <person name="Wilharm G."/>
        </authorList>
    </citation>
    <scope>NUCLEOTIDE SEQUENCE [LARGE SCALE GENOMIC DNA]</scope>
    <source>
        <strain evidence="2 3">114</strain>
    </source>
</reference>
<keyword evidence="1" id="KW-0472">Membrane</keyword>
<proteinExistence type="predicted"/>
<dbReference type="Proteomes" id="UP000064939">
    <property type="component" value="Chromosome"/>
</dbReference>
<keyword evidence="1" id="KW-1133">Transmembrane helix</keyword>